<keyword evidence="4" id="KW-1185">Reference proteome</keyword>
<dbReference type="Proteomes" id="UP000316714">
    <property type="component" value="Unassembled WGS sequence"/>
</dbReference>
<comment type="caution">
    <text evidence="3">The sequence shown here is derived from an EMBL/GenBank/DDBJ whole genome shotgun (WGS) entry which is preliminary data.</text>
</comment>
<dbReference type="Gene3D" id="3.90.550.10">
    <property type="entry name" value="Spore Coat Polysaccharide Biosynthesis Protein SpsA, Chain A"/>
    <property type="match status" value="1"/>
</dbReference>
<evidence type="ECO:0000313" key="4">
    <source>
        <dbReference type="Proteomes" id="UP000316714"/>
    </source>
</evidence>
<evidence type="ECO:0000256" key="1">
    <source>
        <dbReference type="SAM" id="MobiDB-lite"/>
    </source>
</evidence>
<dbReference type="PANTHER" id="PTHR43685">
    <property type="entry name" value="GLYCOSYLTRANSFERASE"/>
    <property type="match status" value="1"/>
</dbReference>
<dbReference type="InterPro" id="IPR001173">
    <property type="entry name" value="Glyco_trans_2-like"/>
</dbReference>
<organism evidence="3 4">
    <name type="scientific">Posidoniimonas corsicana</name>
    <dbReference type="NCBI Taxonomy" id="1938618"/>
    <lineage>
        <taxon>Bacteria</taxon>
        <taxon>Pseudomonadati</taxon>
        <taxon>Planctomycetota</taxon>
        <taxon>Planctomycetia</taxon>
        <taxon>Pirellulales</taxon>
        <taxon>Lacipirellulaceae</taxon>
        <taxon>Posidoniimonas</taxon>
    </lineage>
</organism>
<feature type="domain" description="Glycosyltransferase 2-like" evidence="2">
    <location>
        <begin position="16"/>
        <end position="181"/>
    </location>
</feature>
<name>A0A5C5VEN2_9BACT</name>
<dbReference type="InterPro" id="IPR029044">
    <property type="entry name" value="Nucleotide-diphossugar_trans"/>
</dbReference>
<dbReference type="InterPro" id="IPR050834">
    <property type="entry name" value="Glycosyltransf_2"/>
</dbReference>
<dbReference type="EC" id="2.4.1.305" evidence="3"/>
<feature type="region of interest" description="Disordered" evidence="1">
    <location>
        <begin position="317"/>
        <end position="342"/>
    </location>
</feature>
<keyword evidence="3" id="KW-0808">Transferase</keyword>
<gene>
    <name evidence="3" type="primary">wfgD</name>
    <name evidence="3" type="ORF">KOR34_20510</name>
</gene>
<evidence type="ECO:0000259" key="2">
    <source>
        <dbReference type="Pfam" id="PF00535"/>
    </source>
</evidence>
<feature type="compositionally biased region" description="Low complexity" evidence="1">
    <location>
        <begin position="328"/>
        <end position="342"/>
    </location>
</feature>
<dbReference type="EMBL" id="SIHJ01000001">
    <property type="protein sequence ID" value="TWT37104.1"/>
    <property type="molecule type" value="Genomic_DNA"/>
</dbReference>
<dbReference type="AlphaFoldDB" id="A0A5C5VEN2"/>
<reference evidence="3 4" key="1">
    <citation type="submission" date="2019-02" db="EMBL/GenBank/DDBJ databases">
        <title>Deep-cultivation of Planctomycetes and their phenomic and genomic characterization uncovers novel biology.</title>
        <authorList>
            <person name="Wiegand S."/>
            <person name="Jogler M."/>
            <person name="Boedeker C."/>
            <person name="Pinto D."/>
            <person name="Vollmers J."/>
            <person name="Rivas-Marin E."/>
            <person name="Kohn T."/>
            <person name="Peeters S.H."/>
            <person name="Heuer A."/>
            <person name="Rast P."/>
            <person name="Oberbeckmann S."/>
            <person name="Bunk B."/>
            <person name="Jeske O."/>
            <person name="Meyerdierks A."/>
            <person name="Storesund J.E."/>
            <person name="Kallscheuer N."/>
            <person name="Luecker S."/>
            <person name="Lage O.M."/>
            <person name="Pohl T."/>
            <person name="Merkel B.J."/>
            <person name="Hornburger P."/>
            <person name="Mueller R.-W."/>
            <person name="Bruemmer F."/>
            <person name="Labrenz M."/>
            <person name="Spormann A.M."/>
            <person name="Op Den Camp H."/>
            <person name="Overmann J."/>
            <person name="Amann R."/>
            <person name="Jetten M.S.M."/>
            <person name="Mascher T."/>
            <person name="Medema M.H."/>
            <person name="Devos D.P."/>
            <person name="Kaster A.-K."/>
            <person name="Ovreas L."/>
            <person name="Rohde M."/>
            <person name="Galperin M.Y."/>
            <person name="Jogler C."/>
        </authorList>
    </citation>
    <scope>NUCLEOTIDE SEQUENCE [LARGE SCALE GENOMIC DNA]</scope>
    <source>
        <strain evidence="3 4">KOR34</strain>
    </source>
</reference>
<protein>
    <submittedName>
        <fullName evidence="3">UDP-Glc:alpha-D-GlcNAc-diphosphoundecaprenol beta-1,3-glucosyltransferase WfgD</fullName>
        <ecNumber evidence="3">2.4.1.305</ecNumber>
    </submittedName>
</protein>
<keyword evidence="3" id="KW-0328">Glycosyltransferase</keyword>
<accession>A0A5C5VEN2</accession>
<dbReference type="GO" id="GO:0016757">
    <property type="term" value="F:glycosyltransferase activity"/>
    <property type="evidence" value="ECO:0007669"/>
    <property type="project" value="UniProtKB-KW"/>
</dbReference>
<proteinExistence type="predicted"/>
<evidence type="ECO:0000313" key="3">
    <source>
        <dbReference type="EMBL" id="TWT37104.1"/>
    </source>
</evidence>
<dbReference type="RefSeq" id="WP_146564461.1">
    <property type="nucleotide sequence ID" value="NZ_SIHJ01000001.1"/>
</dbReference>
<dbReference type="OrthoDB" id="9772170at2"/>
<dbReference type="Pfam" id="PF00535">
    <property type="entry name" value="Glycos_transf_2"/>
    <property type="match status" value="1"/>
</dbReference>
<dbReference type="SUPFAM" id="SSF53448">
    <property type="entry name" value="Nucleotide-diphospho-sugar transferases"/>
    <property type="match status" value="1"/>
</dbReference>
<sequence>MDTLHFESPSVEGLVSVVIPTRNGDAYIGAALDSIAAQQYDRWEVLVIEDGSHGETESIVRGFADAHPGHRVHFQRNSESRGAAYTRNRCFELAAGQFVAFLDCDDRWLPSHLHACVSALNDSGDDVAYSAAAMFEDGTDHMLGFWGPNHDEVNRFPHSLLGRSFVTPSATVVRRSVIEDVGAWRTDFRFCEDADFMLRAAKLAKRFRCVGGVHCLYRKSHQGATTQKIAGTIEEYATLSSWHLDMPGGSDRQARRAVAASYAVSAMMHAKNHTQADPSATRSRAAPLYLQAWRLRPGRIGYLLKAARYAATKGWSGNDNLPAPPRGVAPAASSVPPARAAA</sequence>
<dbReference type="PANTHER" id="PTHR43685:SF2">
    <property type="entry name" value="GLYCOSYLTRANSFERASE 2-LIKE DOMAIN-CONTAINING PROTEIN"/>
    <property type="match status" value="1"/>
</dbReference>